<evidence type="ECO:0000313" key="1">
    <source>
        <dbReference type="EMBL" id="JAH43660.1"/>
    </source>
</evidence>
<dbReference type="EMBL" id="GBXM01064917">
    <property type="protein sequence ID" value="JAH43660.1"/>
    <property type="molecule type" value="Transcribed_RNA"/>
</dbReference>
<protein>
    <submittedName>
        <fullName evidence="1">Uncharacterized protein</fullName>
    </submittedName>
</protein>
<name>A0A0E9SSL0_ANGAN</name>
<sequence length="27" mass="3176">MYLTKTKLVSSYSLQKKCTACFSIQFR</sequence>
<dbReference type="AlphaFoldDB" id="A0A0E9SSL0"/>
<reference evidence="1" key="2">
    <citation type="journal article" date="2015" name="Fish Shellfish Immunol.">
        <title>Early steps in the European eel (Anguilla anguilla)-Vibrio vulnificus interaction in the gills: Role of the RtxA13 toxin.</title>
        <authorList>
            <person name="Callol A."/>
            <person name="Pajuelo D."/>
            <person name="Ebbesson L."/>
            <person name="Teles M."/>
            <person name="MacKenzie S."/>
            <person name="Amaro C."/>
        </authorList>
    </citation>
    <scope>NUCLEOTIDE SEQUENCE</scope>
</reference>
<accession>A0A0E9SSL0</accession>
<reference evidence="1" key="1">
    <citation type="submission" date="2014-11" db="EMBL/GenBank/DDBJ databases">
        <authorList>
            <person name="Amaro Gonzalez C."/>
        </authorList>
    </citation>
    <scope>NUCLEOTIDE SEQUENCE</scope>
</reference>
<proteinExistence type="predicted"/>
<organism evidence="1">
    <name type="scientific">Anguilla anguilla</name>
    <name type="common">European freshwater eel</name>
    <name type="synonym">Muraena anguilla</name>
    <dbReference type="NCBI Taxonomy" id="7936"/>
    <lineage>
        <taxon>Eukaryota</taxon>
        <taxon>Metazoa</taxon>
        <taxon>Chordata</taxon>
        <taxon>Craniata</taxon>
        <taxon>Vertebrata</taxon>
        <taxon>Euteleostomi</taxon>
        <taxon>Actinopterygii</taxon>
        <taxon>Neopterygii</taxon>
        <taxon>Teleostei</taxon>
        <taxon>Anguilliformes</taxon>
        <taxon>Anguillidae</taxon>
        <taxon>Anguilla</taxon>
    </lineage>
</organism>